<dbReference type="AlphaFoldDB" id="A0AAV6GZS0"/>
<name>A0AAV6GZS0_9TELE</name>
<gene>
    <name evidence="1" type="ORF">AALO_G00103480</name>
</gene>
<dbReference type="Proteomes" id="UP000823561">
    <property type="component" value="Chromosome 7"/>
</dbReference>
<protein>
    <submittedName>
        <fullName evidence="1">Uncharacterized protein</fullName>
    </submittedName>
</protein>
<sequence length="144" mass="16018">MFKGLFIQSTGNFKVSSMCKICLSKVTGIVMVSSMCKICLSKNKSRGFSGSQRSDNGSHHEMEWEAVGDLDDINMIQRMCLSEEMDWTPQMGPVDEVTRSLQSLCLAPQEEQMDWMPEDASCGLVESFQGLSLGAVEEEMEADE</sequence>
<comment type="caution">
    <text evidence="1">The sequence shown here is derived from an EMBL/GenBank/DDBJ whole genome shotgun (WGS) entry which is preliminary data.</text>
</comment>
<evidence type="ECO:0000313" key="1">
    <source>
        <dbReference type="EMBL" id="KAG5278857.1"/>
    </source>
</evidence>
<proteinExistence type="predicted"/>
<dbReference type="EMBL" id="JADWDJ010000007">
    <property type="protein sequence ID" value="KAG5278857.1"/>
    <property type="molecule type" value="Genomic_DNA"/>
</dbReference>
<evidence type="ECO:0000313" key="2">
    <source>
        <dbReference type="Proteomes" id="UP000823561"/>
    </source>
</evidence>
<reference evidence="1" key="1">
    <citation type="submission" date="2020-10" db="EMBL/GenBank/DDBJ databases">
        <title>Chromosome-scale genome assembly of the Allis shad, Alosa alosa.</title>
        <authorList>
            <person name="Margot Z."/>
            <person name="Christophe K."/>
            <person name="Cabau C."/>
            <person name="Louis A."/>
            <person name="Berthelot C."/>
            <person name="Parey E."/>
            <person name="Roest Crollius H."/>
            <person name="Montfort J."/>
            <person name="Robinson-Rechavi M."/>
            <person name="Bucao C."/>
            <person name="Bouchez O."/>
            <person name="Gislard M."/>
            <person name="Lluch J."/>
            <person name="Milhes M."/>
            <person name="Lampietro C."/>
            <person name="Lopez Roques C."/>
            <person name="Donnadieu C."/>
            <person name="Braasch I."/>
            <person name="Desvignes T."/>
            <person name="Postlethwait J."/>
            <person name="Bobe J."/>
            <person name="Guiguen Y."/>
        </authorList>
    </citation>
    <scope>NUCLEOTIDE SEQUENCE</scope>
    <source>
        <strain evidence="1">M-15738</strain>
        <tissue evidence="1">Blood</tissue>
    </source>
</reference>
<keyword evidence="2" id="KW-1185">Reference proteome</keyword>
<accession>A0AAV6GZS0</accession>
<organism evidence="1 2">
    <name type="scientific">Alosa alosa</name>
    <name type="common">allis shad</name>
    <dbReference type="NCBI Taxonomy" id="278164"/>
    <lineage>
        <taxon>Eukaryota</taxon>
        <taxon>Metazoa</taxon>
        <taxon>Chordata</taxon>
        <taxon>Craniata</taxon>
        <taxon>Vertebrata</taxon>
        <taxon>Euteleostomi</taxon>
        <taxon>Actinopterygii</taxon>
        <taxon>Neopterygii</taxon>
        <taxon>Teleostei</taxon>
        <taxon>Clupei</taxon>
        <taxon>Clupeiformes</taxon>
        <taxon>Clupeoidei</taxon>
        <taxon>Clupeidae</taxon>
        <taxon>Alosa</taxon>
    </lineage>
</organism>